<accession>A0A835YXM9</accession>
<reference evidence="1" key="1">
    <citation type="submission" date="2021-02" db="EMBL/GenBank/DDBJ databases">
        <title>First Annotated Genome of the Yellow-green Alga Tribonema minus.</title>
        <authorList>
            <person name="Mahan K.M."/>
        </authorList>
    </citation>
    <scope>NUCLEOTIDE SEQUENCE</scope>
    <source>
        <strain evidence="1">UTEX B ZZ1240</strain>
    </source>
</reference>
<comment type="caution">
    <text evidence="1">The sequence shown here is derived from an EMBL/GenBank/DDBJ whole genome shotgun (WGS) entry which is preliminary data.</text>
</comment>
<evidence type="ECO:0000313" key="1">
    <source>
        <dbReference type="EMBL" id="KAG5183331.1"/>
    </source>
</evidence>
<keyword evidence="2" id="KW-1185">Reference proteome</keyword>
<name>A0A835YXM9_9STRA</name>
<organism evidence="1 2">
    <name type="scientific">Tribonema minus</name>
    <dbReference type="NCBI Taxonomy" id="303371"/>
    <lineage>
        <taxon>Eukaryota</taxon>
        <taxon>Sar</taxon>
        <taxon>Stramenopiles</taxon>
        <taxon>Ochrophyta</taxon>
        <taxon>PX clade</taxon>
        <taxon>Xanthophyceae</taxon>
        <taxon>Tribonematales</taxon>
        <taxon>Tribonemataceae</taxon>
        <taxon>Tribonema</taxon>
    </lineage>
</organism>
<feature type="non-terminal residue" evidence="1">
    <location>
        <position position="169"/>
    </location>
</feature>
<sequence length="169" mass="18781">IEGRNGEVLIDRRYCDGQERHGAILAIEVKKRLTAHAILQAEAEFHVWQTHSSYPFYQTITDLNTGGLALWTQHSPNPNPNPRGKPLLHTRTFDNMGAFWRFVAGLISALPADTAALDQSRSTDTLDTPLRHKHMVPADPRDAARALRECVAYLDTVGDVACLDDVANL</sequence>
<dbReference type="Proteomes" id="UP000664859">
    <property type="component" value="Unassembled WGS sequence"/>
</dbReference>
<evidence type="ECO:0000313" key="2">
    <source>
        <dbReference type="Proteomes" id="UP000664859"/>
    </source>
</evidence>
<feature type="non-terminal residue" evidence="1">
    <location>
        <position position="1"/>
    </location>
</feature>
<dbReference type="AlphaFoldDB" id="A0A835YXM9"/>
<protein>
    <submittedName>
        <fullName evidence="1">Uncharacterized protein</fullName>
    </submittedName>
</protein>
<dbReference type="EMBL" id="JAFCMP010000218">
    <property type="protein sequence ID" value="KAG5183331.1"/>
    <property type="molecule type" value="Genomic_DNA"/>
</dbReference>
<proteinExistence type="predicted"/>
<gene>
    <name evidence="1" type="ORF">JKP88DRAFT_145643</name>
</gene>
<dbReference type="OrthoDB" id="537465at2759"/>